<evidence type="ECO:0000313" key="2">
    <source>
        <dbReference type="Proteomes" id="UP001142648"/>
    </source>
</evidence>
<comment type="caution">
    <text evidence="1">The sequence shown here is derived from an EMBL/GenBank/DDBJ whole genome shotgun (WGS) entry which is preliminary data.</text>
</comment>
<sequence>MVEDIGRAPADARFAVAFDVPGAAELGELNPAIERAAKFVNMHVAHGVPEDDIRIAIVIHNVAVFDTLTEDARSAHGLGENASAAMIRAMLGQGVRFIVCGQSAAGLGVRRDELIPGVEIALSAMTAHALLQQHGYTLNPF</sequence>
<dbReference type="Pfam" id="PF02635">
    <property type="entry name" value="DsrE"/>
    <property type="match status" value="1"/>
</dbReference>
<dbReference type="PANTHER" id="PTHR37691">
    <property type="entry name" value="BLR3518 PROTEIN"/>
    <property type="match status" value="1"/>
</dbReference>
<dbReference type="InterPro" id="IPR027396">
    <property type="entry name" value="DsrEFH-like"/>
</dbReference>
<proteinExistence type="predicted"/>
<dbReference type="SUPFAM" id="SSF75169">
    <property type="entry name" value="DsrEFH-like"/>
    <property type="match status" value="1"/>
</dbReference>
<dbReference type="Gene3D" id="3.40.1260.10">
    <property type="entry name" value="DsrEFH-like"/>
    <property type="match status" value="1"/>
</dbReference>
<dbReference type="InterPro" id="IPR003787">
    <property type="entry name" value="Sulphur_relay_DsrE/F-like"/>
</dbReference>
<dbReference type="AlphaFoldDB" id="A0A9X3AL57"/>
<organism evidence="1 2">
    <name type="scientific">Tsuneonella litorea</name>
    <dbReference type="NCBI Taxonomy" id="2976475"/>
    <lineage>
        <taxon>Bacteria</taxon>
        <taxon>Pseudomonadati</taxon>
        <taxon>Pseudomonadota</taxon>
        <taxon>Alphaproteobacteria</taxon>
        <taxon>Sphingomonadales</taxon>
        <taxon>Erythrobacteraceae</taxon>
        <taxon>Tsuneonella</taxon>
    </lineage>
</organism>
<dbReference type="EMBL" id="JAOAMV010000004">
    <property type="protein sequence ID" value="MCT2559279.1"/>
    <property type="molecule type" value="Genomic_DNA"/>
</dbReference>
<reference evidence="1" key="1">
    <citation type="submission" date="2022-09" db="EMBL/GenBank/DDBJ databases">
        <title>The genome sequence of Tsuneonella sp. YG55.</title>
        <authorList>
            <person name="Liu Y."/>
        </authorList>
    </citation>
    <scope>NUCLEOTIDE SEQUENCE</scope>
    <source>
        <strain evidence="1">YG55</strain>
    </source>
</reference>
<name>A0A9X3AL57_9SPHN</name>
<keyword evidence="2" id="KW-1185">Reference proteome</keyword>
<accession>A0A9X3AL57</accession>
<gene>
    <name evidence="1" type="ORF">N0B51_09810</name>
</gene>
<protein>
    <submittedName>
        <fullName evidence="1">DsrE family protein</fullName>
    </submittedName>
</protein>
<dbReference type="Proteomes" id="UP001142648">
    <property type="component" value="Unassembled WGS sequence"/>
</dbReference>
<evidence type="ECO:0000313" key="1">
    <source>
        <dbReference type="EMBL" id="MCT2559279.1"/>
    </source>
</evidence>
<dbReference type="PANTHER" id="PTHR37691:SF1">
    <property type="entry name" value="BLR3518 PROTEIN"/>
    <property type="match status" value="1"/>
</dbReference>
<dbReference type="RefSeq" id="WP_259962151.1">
    <property type="nucleotide sequence ID" value="NZ_JAOAMV010000004.1"/>
</dbReference>